<dbReference type="EC" id="5.2.1.8" evidence="3"/>
<dbReference type="AlphaFoldDB" id="A0A8J2NZI9"/>
<dbReference type="Proteomes" id="UP000708208">
    <property type="component" value="Unassembled WGS sequence"/>
</dbReference>
<dbReference type="InterPro" id="IPR029488">
    <property type="entry name" value="Hmw/CFAP97"/>
</dbReference>
<keyword evidence="4" id="KW-0697">Rotamase</keyword>
<dbReference type="PANTHER" id="PTHR11071">
    <property type="entry name" value="PEPTIDYL-PROLYL CIS-TRANS ISOMERASE"/>
    <property type="match status" value="1"/>
</dbReference>
<dbReference type="GO" id="GO:0003755">
    <property type="term" value="F:peptidyl-prolyl cis-trans isomerase activity"/>
    <property type="evidence" value="ECO:0007669"/>
    <property type="project" value="UniProtKB-KW"/>
</dbReference>
<evidence type="ECO:0000259" key="7">
    <source>
        <dbReference type="PROSITE" id="PS50072"/>
    </source>
</evidence>
<organism evidence="8 9">
    <name type="scientific">Allacma fusca</name>
    <dbReference type="NCBI Taxonomy" id="39272"/>
    <lineage>
        <taxon>Eukaryota</taxon>
        <taxon>Metazoa</taxon>
        <taxon>Ecdysozoa</taxon>
        <taxon>Arthropoda</taxon>
        <taxon>Hexapoda</taxon>
        <taxon>Collembola</taxon>
        <taxon>Symphypleona</taxon>
        <taxon>Sminthuridae</taxon>
        <taxon>Allacma</taxon>
    </lineage>
</organism>
<dbReference type="OrthoDB" id="8250861at2759"/>
<protein>
    <recommendedName>
        <fullName evidence="3">peptidylprolyl isomerase</fullName>
        <ecNumber evidence="3">5.2.1.8</ecNumber>
    </recommendedName>
</protein>
<evidence type="ECO:0000256" key="2">
    <source>
        <dbReference type="ARBA" id="ARBA00008315"/>
    </source>
</evidence>
<dbReference type="Pfam" id="PF00160">
    <property type="entry name" value="Pro_isomerase"/>
    <property type="match status" value="1"/>
</dbReference>
<comment type="caution">
    <text evidence="8">The sequence shown here is derived from an EMBL/GenBank/DDBJ whole genome shotgun (WGS) entry which is preliminary data.</text>
</comment>
<dbReference type="GO" id="GO:0016018">
    <property type="term" value="F:cyclosporin A binding"/>
    <property type="evidence" value="ECO:0007669"/>
    <property type="project" value="TreeGrafter"/>
</dbReference>
<feature type="domain" description="PPIase cyclophilin-type" evidence="7">
    <location>
        <begin position="253"/>
        <end position="409"/>
    </location>
</feature>
<dbReference type="Pfam" id="PF13879">
    <property type="entry name" value="Hmw_CFAP97"/>
    <property type="match status" value="1"/>
</dbReference>
<dbReference type="GO" id="GO:0005737">
    <property type="term" value="C:cytoplasm"/>
    <property type="evidence" value="ECO:0007669"/>
    <property type="project" value="TreeGrafter"/>
</dbReference>
<comment type="catalytic activity">
    <reaction evidence="1">
        <text>[protein]-peptidylproline (omega=180) = [protein]-peptidylproline (omega=0)</text>
        <dbReference type="Rhea" id="RHEA:16237"/>
        <dbReference type="Rhea" id="RHEA-COMP:10747"/>
        <dbReference type="Rhea" id="RHEA-COMP:10748"/>
        <dbReference type="ChEBI" id="CHEBI:83833"/>
        <dbReference type="ChEBI" id="CHEBI:83834"/>
        <dbReference type="EC" id="5.2.1.8"/>
    </reaction>
</comment>
<dbReference type="InterPro" id="IPR002130">
    <property type="entry name" value="Cyclophilin-type_PPIase_dom"/>
</dbReference>
<dbReference type="EMBL" id="CAJVCH010067247">
    <property type="protein sequence ID" value="CAG7720090.1"/>
    <property type="molecule type" value="Genomic_DNA"/>
</dbReference>
<evidence type="ECO:0000313" key="9">
    <source>
        <dbReference type="Proteomes" id="UP000708208"/>
    </source>
</evidence>
<evidence type="ECO:0000256" key="4">
    <source>
        <dbReference type="ARBA" id="ARBA00023110"/>
    </source>
</evidence>
<proteinExistence type="inferred from homology"/>
<comment type="similarity">
    <text evidence="2">Belongs to the CFAP97 family.</text>
</comment>
<dbReference type="FunFam" id="2.40.100.10:FF:000025">
    <property type="entry name" value="Peptidyl-prolyl cis-trans isomerase CYP19-2"/>
    <property type="match status" value="1"/>
</dbReference>
<dbReference type="PROSITE" id="PS50072">
    <property type="entry name" value="CSA_PPIASE_2"/>
    <property type="match status" value="1"/>
</dbReference>
<evidence type="ECO:0000256" key="1">
    <source>
        <dbReference type="ARBA" id="ARBA00000971"/>
    </source>
</evidence>
<keyword evidence="5" id="KW-0413">Isomerase</keyword>
<sequence>MPAEEVPSEEEIQKPQTVKAENKNRINSADIPRRRCCTYPDATTTSDGNTGYAYNKRNCKSACLTENMMKEIRKKADVRASRTNDPTHRDRVTQFKEHRYRVKTARAQVDSSTPSVPKNLYRNASYNRRVANFARIERENTIMLRHLAEIIHGKGMVDNRLNRGTCINNRGQARQMRLLRITFDNLSLLKRIQSQKPFYSRKTQLDEYHKMEQTMRHLSYYPLYWHLSKEGRWGPYEAKAKANAMYRPRPRVFMALGNSTEFYGKILIELFATECPMTAENFRGLCTGEYGISYKCSTIHKVIQDILWQGGDLSSPGVSGSKSIYGDTFPDENFKIKHDKCGIVTMANWGPNTNGSQFIITAKKMSILDGCNVAFGQVIAGFHVLSQLCSKLTPSGKPKKKFYIIDCGELDPGETEFDEYQDACNLSEPDQEQETTLSEPATYITDEEDPYADNLATGSIR</sequence>
<feature type="compositionally biased region" description="Acidic residues" evidence="6">
    <location>
        <begin position="1"/>
        <end position="10"/>
    </location>
</feature>
<gene>
    <name evidence="8" type="ORF">AFUS01_LOCUS9378</name>
</gene>
<evidence type="ECO:0000256" key="6">
    <source>
        <dbReference type="SAM" id="MobiDB-lite"/>
    </source>
</evidence>
<feature type="region of interest" description="Disordered" evidence="6">
    <location>
        <begin position="426"/>
        <end position="461"/>
    </location>
</feature>
<name>A0A8J2NZI9_9HEXA</name>
<evidence type="ECO:0000313" key="8">
    <source>
        <dbReference type="EMBL" id="CAG7720090.1"/>
    </source>
</evidence>
<reference evidence="8" key="1">
    <citation type="submission" date="2021-06" db="EMBL/GenBank/DDBJ databases">
        <authorList>
            <person name="Hodson N. C."/>
            <person name="Mongue J. A."/>
            <person name="Jaron S. K."/>
        </authorList>
    </citation>
    <scope>NUCLEOTIDE SEQUENCE</scope>
</reference>
<accession>A0A8J2NZI9</accession>
<keyword evidence="9" id="KW-1185">Reference proteome</keyword>
<evidence type="ECO:0000256" key="3">
    <source>
        <dbReference type="ARBA" id="ARBA00013194"/>
    </source>
</evidence>
<evidence type="ECO:0000256" key="5">
    <source>
        <dbReference type="ARBA" id="ARBA00023235"/>
    </source>
</evidence>
<dbReference type="GO" id="GO:0006457">
    <property type="term" value="P:protein folding"/>
    <property type="evidence" value="ECO:0007669"/>
    <property type="project" value="TreeGrafter"/>
</dbReference>
<feature type="region of interest" description="Disordered" evidence="6">
    <location>
        <begin position="1"/>
        <end position="27"/>
    </location>
</feature>
<dbReference type="PANTHER" id="PTHR11071:SF561">
    <property type="entry name" value="PEPTIDYL-PROLYL CIS-TRANS ISOMERASE D-RELATED"/>
    <property type="match status" value="1"/>
</dbReference>